<organism evidence="2 3">
    <name type="scientific">Liparis tanakae</name>
    <name type="common">Tanaka's snailfish</name>
    <dbReference type="NCBI Taxonomy" id="230148"/>
    <lineage>
        <taxon>Eukaryota</taxon>
        <taxon>Metazoa</taxon>
        <taxon>Chordata</taxon>
        <taxon>Craniata</taxon>
        <taxon>Vertebrata</taxon>
        <taxon>Euteleostomi</taxon>
        <taxon>Actinopterygii</taxon>
        <taxon>Neopterygii</taxon>
        <taxon>Teleostei</taxon>
        <taxon>Neoteleostei</taxon>
        <taxon>Acanthomorphata</taxon>
        <taxon>Eupercaria</taxon>
        <taxon>Perciformes</taxon>
        <taxon>Cottioidei</taxon>
        <taxon>Cottales</taxon>
        <taxon>Liparidae</taxon>
        <taxon>Liparis</taxon>
    </lineage>
</organism>
<evidence type="ECO:0000313" key="3">
    <source>
        <dbReference type="Proteomes" id="UP000314294"/>
    </source>
</evidence>
<proteinExistence type="predicted"/>
<dbReference type="EMBL" id="SRLO01000584">
    <property type="protein sequence ID" value="TNN51375.1"/>
    <property type="molecule type" value="Genomic_DNA"/>
</dbReference>
<feature type="region of interest" description="Disordered" evidence="1">
    <location>
        <begin position="27"/>
        <end position="55"/>
    </location>
</feature>
<dbReference type="AlphaFoldDB" id="A0A4Z2GE09"/>
<accession>A0A4Z2GE09</accession>
<keyword evidence="3" id="KW-1185">Reference proteome</keyword>
<protein>
    <submittedName>
        <fullName evidence="2">Uncharacterized protein</fullName>
    </submittedName>
</protein>
<comment type="caution">
    <text evidence="2">The sequence shown here is derived from an EMBL/GenBank/DDBJ whole genome shotgun (WGS) entry which is preliminary data.</text>
</comment>
<name>A0A4Z2GE09_9TELE</name>
<evidence type="ECO:0000256" key="1">
    <source>
        <dbReference type="SAM" id="MobiDB-lite"/>
    </source>
</evidence>
<feature type="region of interest" description="Disordered" evidence="1">
    <location>
        <begin position="72"/>
        <end position="93"/>
    </location>
</feature>
<dbReference type="Proteomes" id="UP000314294">
    <property type="component" value="Unassembled WGS sequence"/>
</dbReference>
<reference evidence="2 3" key="1">
    <citation type="submission" date="2019-03" db="EMBL/GenBank/DDBJ databases">
        <title>First draft genome of Liparis tanakae, snailfish: a comprehensive survey of snailfish specific genes.</title>
        <authorList>
            <person name="Kim W."/>
            <person name="Song I."/>
            <person name="Jeong J.-H."/>
            <person name="Kim D."/>
            <person name="Kim S."/>
            <person name="Ryu S."/>
            <person name="Song J.Y."/>
            <person name="Lee S.K."/>
        </authorList>
    </citation>
    <scope>NUCLEOTIDE SEQUENCE [LARGE SCALE GENOMIC DNA]</scope>
    <source>
        <tissue evidence="2">Muscle</tissue>
    </source>
</reference>
<feature type="compositionally biased region" description="Polar residues" evidence="1">
    <location>
        <begin position="41"/>
        <end position="51"/>
    </location>
</feature>
<evidence type="ECO:0000313" key="2">
    <source>
        <dbReference type="EMBL" id="TNN51375.1"/>
    </source>
</evidence>
<gene>
    <name evidence="2" type="ORF">EYF80_038412</name>
</gene>
<sequence>MAGLGVAVGGAGRLWPPGHALKAWTSFSRRPRSSGGLAQVETPQAGTQTRQGARRHLETREAHVIQVQLLQGPPQRAEGLRPHPADGVPGQPQVSEVPRLAQRLRGHRLQPVGAQVERIEVRGPVQSPGRHVVDEVPGQVERPEALGSGQQVRLQPGDGVVLQVERQQAGDQREGRFGESREAVVLQVQVQVDQALHAAEGAALHLGDPAALQVQRHDPAGAGEAVGGDGVEAVPAEIEETRVGRETARNSGVAAVLARGVTQSRGHLTLLRGGGVGGGVTRLASSCSAFSMASWLWQRSSAGWAGPPHVPISFTLRRIDHSLEHREDREPW</sequence>